<dbReference type="SUPFAM" id="SSF111369">
    <property type="entry name" value="HlyD-like secretion proteins"/>
    <property type="match status" value="1"/>
</dbReference>
<evidence type="ECO:0000259" key="3">
    <source>
        <dbReference type="Pfam" id="PF25917"/>
    </source>
</evidence>
<dbReference type="InterPro" id="IPR006143">
    <property type="entry name" value="RND_pump_MFP"/>
</dbReference>
<keyword evidence="2" id="KW-0175">Coiled coil</keyword>
<dbReference type="EMBL" id="SHNN01000003">
    <property type="protein sequence ID" value="MCX2982208.1"/>
    <property type="molecule type" value="Genomic_DNA"/>
</dbReference>
<dbReference type="NCBIfam" id="TIGR01730">
    <property type="entry name" value="RND_mfp"/>
    <property type="match status" value="1"/>
</dbReference>
<feature type="coiled-coil region" evidence="2">
    <location>
        <begin position="101"/>
        <end position="159"/>
    </location>
</feature>
<dbReference type="PANTHER" id="PTHR30469">
    <property type="entry name" value="MULTIDRUG RESISTANCE PROTEIN MDTA"/>
    <property type="match status" value="1"/>
</dbReference>
<dbReference type="InterPro" id="IPR058625">
    <property type="entry name" value="MdtA-like_BSH"/>
</dbReference>
<dbReference type="Pfam" id="PF25917">
    <property type="entry name" value="BSH_RND"/>
    <property type="match status" value="1"/>
</dbReference>
<sequence length="356" mass="37805">MKQILASLLIGATTLLSGCGDAEQSDSAPAERATSVIVVTALSRDIDYVLNALGSVESIHHPVISAEASGQIVSIDVEEGQSAPTGTVLARIDPATHQLAADTAAAELQRQQVSLENQRKEVARLQRLAESQSVSKDQLEDQQDNLAMAEAQRQMADTQWQQAQLMVAKTSVLAPTAGIISRRSVSLGDYVTPGTPLFAMVSVDRLKARLAFPEHEVSKISIGQRVRLTSPAAPDTPAEGLIMGINPQISIHNRAIEVTVEFDNPGGWLPGSSVDAQLLIKRQTGALTLPSTSVVIRQGGPVVFLVNKGRAQIQPVTTGWRGADWIEIQSGISADDRVVSHGAALISDGSLLAERL</sequence>
<dbReference type="InterPro" id="IPR058792">
    <property type="entry name" value="Beta-barrel_RND_2"/>
</dbReference>
<dbReference type="Pfam" id="PF25954">
    <property type="entry name" value="Beta-barrel_RND_2"/>
    <property type="match status" value="1"/>
</dbReference>
<keyword evidence="7" id="KW-1185">Reference proteome</keyword>
<evidence type="ECO:0000259" key="4">
    <source>
        <dbReference type="Pfam" id="PF25954"/>
    </source>
</evidence>
<evidence type="ECO:0000313" key="6">
    <source>
        <dbReference type="EMBL" id="MCX2982208.1"/>
    </source>
</evidence>
<name>A0ABT3TIQ4_9GAMM</name>
<feature type="domain" description="Multidrug resistance protein MdtA-like barrel-sandwich hybrid" evidence="3">
    <location>
        <begin position="64"/>
        <end position="201"/>
    </location>
</feature>
<proteinExistence type="inferred from homology"/>
<protein>
    <submittedName>
        <fullName evidence="6">Efflux RND transporter periplasmic adaptor subunit</fullName>
    </submittedName>
</protein>
<evidence type="ECO:0000256" key="1">
    <source>
        <dbReference type="ARBA" id="ARBA00009477"/>
    </source>
</evidence>
<accession>A0ABT3TIQ4</accession>
<dbReference type="PANTHER" id="PTHR30469:SF15">
    <property type="entry name" value="HLYD FAMILY OF SECRETION PROTEINS"/>
    <property type="match status" value="1"/>
</dbReference>
<gene>
    <name evidence="6" type="ORF">EYC98_15205</name>
</gene>
<evidence type="ECO:0000313" key="7">
    <source>
        <dbReference type="Proteomes" id="UP001143362"/>
    </source>
</evidence>
<dbReference type="Pfam" id="PF25989">
    <property type="entry name" value="YknX_C"/>
    <property type="match status" value="1"/>
</dbReference>
<organism evidence="6 7">
    <name type="scientific">Candidatus Litorirhabdus singularis</name>
    <dbReference type="NCBI Taxonomy" id="2518993"/>
    <lineage>
        <taxon>Bacteria</taxon>
        <taxon>Pseudomonadati</taxon>
        <taxon>Pseudomonadota</taxon>
        <taxon>Gammaproteobacteria</taxon>
        <taxon>Cellvibrionales</taxon>
        <taxon>Halieaceae</taxon>
        <taxon>Candidatus Litorirhabdus</taxon>
    </lineage>
</organism>
<comment type="similarity">
    <text evidence="1">Belongs to the membrane fusion protein (MFP) (TC 8.A.1) family.</text>
</comment>
<evidence type="ECO:0000256" key="2">
    <source>
        <dbReference type="SAM" id="Coils"/>
    </source>
</evidence>
<dbReference type="PROSITE" id="PS51257">
    <property type="entry name" value="PROKAR_LIPOPROTEIN"/>
    <property type="match status" value="1"/>
</dbReference>
<feature type="domain" description="YknX-like C-terminal permuted SH3-like" evidence="5">
    <location>
        <begin position="286"/>
        <end position="350"/>
    </location>
</feature>
<dbReference type="Gene3D" id="2.40.420.20">
    <property type="match status" value="1"/>
</dbReference>
<dbReference type="Gene3D" id="2.40.30.170">
    <property type="match status" value="1"/>
</dbReference>
<feature type="domain" description="CusB-like beta-barrel" evidence="4">
    <location>
        <begin position="210"/>
        <end position="278"/>
    </location>
</feature>
<dbReference type="Proteomes" id="UP001143362">
    <property type="component" value="Unassembled WGS sequence"/>
</dbReference>
<dbReference type="Gene3D" id="1.10.287.470">
    <property type="entry name" value="Helix hairpin bin"/>
    <property type="match status" value="1"/>
</dbReference>
<evidence type="ECO:0000259" key="5">
    <source>
        <dbReference type="Pfam" id="PF25989"/>
    </source>
</evidence>
<reference evidence="6" key="1">
    <citation type="submission" date="2019-02" db="EMBL/GenBank/DDBJ databases">
        <authorList>
            <person name="Li S.-H."/>
        </authorList>
    </citation>
    <scope>NUCLEOTIDE SEQUENCE</scope>
    <source>
        <strain evidence="6">IMCC14734</strain>
    </source>
</reference>
<dbReference type="Gene3D" id="2.40.50.100">
    <property type="match status" value="1"/>
</dbReference>
<dbReference type="RefSeq" id="WP_279246233.1">
    <property type="nucleotide sequence ID" value="NZ_SHNN01000003.1"/>
</dbReference>
<dbReference type="InterPro" id="IPR058637">
    <property type="entry name" value="YknX-like_C"/>
</dbReference>
<comment type="caution">
    <text evidence="6">The sequence shown here is derived from an EMBL/GenBank/DDBJ whole genome shotgun (WGS) entry which is preliminary data.</text>
</comment>